<gene>
    <name evidence="3" type="ORF">ROZALSC1DRAFT_24670</name>
</gene>
<keyword evidence="2" id="KW-0472">Membrane</keyword>
<keyword evidence="2" id="KW-0812">Transmembrane</keyword>
<organism evidence="3 4">
    <name type="scientific">Rozella allomycis (strain CSF55)</name>
    <dbReference type="NCBI Taxonomy" id="988480"/>
    <lineage>
        <taxon>Eukaryota</taxon>
        <taxon>Fungi</taxon>
        <taxon>Fungi incertae sedis</taxon>
        <taxon>Cryptomycota</taxon>
        <taxon>Cryptomycota incertae sedis</taxon>
        <taxon>Rozella</taxon>
    </lineage>
</organism>
<feature type="region of interest" description="Disordered" evidence="1">
    <location>
        <begin position="1"/>
        <end position="31"/>
    </location>
</feature>
<dbReference type="AlphaFoldDB" id="A0A4P9YCS9"/>
<accession>A0A4P9YCS9</accession>
<reference evidence="4" key="1">
    <citation type="journal article" date="2018" name="Nat. Microbiol.">
        <title>Leveraging single-cell genomics to expand the fungal tree of life.</title>
        <authorList>
            <person name="Ahrendt S.R."/>
            <person name="Quandt C.A."/>
            <person name="Ciobanu D."/>
            <person name="Clum A."/>
            <person name="Salamov A."/>
            <person name="Andreopoulos B."/>
            <person name="Cheng J.F."/>
            <person name="Woyke T."/>
            <person name="Pelin A."/>
            <person name="Henrissat B."/>
            <person name="Reynolds N.K."/>
            <person name="Benny G.L."/>
            <person name="Smith M.E."/>
            <person name="James T.Y."/>
            <person name="Grigoriev I.V."/>
        </authorList>
    </citation>
    <scope>NUCLEOTIDE SEQUENCE [LARGE SCALE GENOMIC DNA]</scope>
    <source>
        <strain evidence="4">CSF55</strain>
    </source>
</reference>
<evidence type="ECO:0000256" key="2">
    <source>
        <dbReference type="SAM" id="Phobius"/>
    </source>
</evidence>
<feature type="compositionally biased region" description="Polar residues" evidence="1">
    <location>
        <begin position="111"/>
        <end position="133"/>
    </location>
</feature>
<keyword evidence="2" id="KW-1133">Transmembrane helix</keyword>
<evidence type="ECO:0000256" key="1">
    <source>
        <dbReference type="SAM" id="MobiDB-lite"/>
    </source>
</evidence>
<name>A0A4P9YCS9_ROZAC</name>
<protein>
    <submittedName>
        <fullName evidence="3">Uncharacterized protein</fullName>
    </submittedName>
</protein>
<feature type="non-terminal residue" evidence="3">
    <location>
        <position position="1"/>
    </location>
</feature>
<evidence type="ECO:0000313" key="4">
    <source>
        <dbReference type="Proteomes" id="UP000281549"/>
    </source>
</evidence>
<feature type="region of interest" description="Disordered" evidence="1">
    <location>
        <begin position="102"/>
        <end position="142"/>
    </location>
</feature>
<dbReference type="EMBL" id="ML006098">
    <property type="protein sequence ID" value="RKP16988.1"/>
    <property type="molecule type" value="Genomic_DNA"/>
</dbReference>
<evidence type="ECO:0000313" key="3">
    <source>
        <dbReference type="EMBL" id="RKP16988.1"/>
    </source>
</evidence>
<sequence length="244" mass="27946">KHESVKDDGNDEGDVETVDNHDNYDDEDNEGTEIFNNINFEEDFENVDYLNFEDNSESVDHVNFEDDNIKTENFDHILFQNDKRVRVNKVVVENMVVEDPGDVDFDRECQSVKNPPNKSDPSISSHATNSNHPVSKEDQGTLNMVPLGNYNLVDSEISSKMNANEKKRTKRKRLPKISVEKPLKLTADKIKRKHKKIKEDDETDAQSIILLVISSLSVSACLGMGIMLYNRRGAHEQILLRTRR</sequence>
<feature type="transmembrane region" description="Helical" evidence="2">
    <location>
        <begin position="208"/>
        <end position="229"/>
    </location>
</feature>
<dbReference type="Proteomes" id="UP000281549">
    <property type="component" value="Unassembled WGS sequence"/>
</dbReference>
<proteinExistence type="predicted"/>